<dbReference type="Proteomes" id="UP000024001">
    <property type="component" value="Unassembled WGS sequence"/>
</dbReference>
<sequence length="50" mass="5348">MTDHKTPEEDPIESVSNAAAGDEPVPIEQIQPGVDPDSADSSRSLKRKDS</sequence>
<dbReference type="KEGG" id="moo:BWL13_00460"/>
<dbReference type="AlphaFoldDB" id="A0A031FUK6"/>
<comment type="caution">
    <text evidence="2">The sequence shown here is derived from an EMBL/GenBank/DDBJ whole genome shotgun (WGS) entry which is preliminary data.</text>
</comment>
<organism evidence="2 3">
    <name type="scientific">Microbacterium oleivorans</name>
    <dbReference type="NCBI Taxonomy" id="273677"/>
    <lineage>
        <taxon>Bacteria</taxon>
        <taxon>Bacillati</taxon>
        <taxon>Actinomycetota</taxon>
        <taxon>Actinomycetes</taxon>
        <taxon>Micrococcales</taxon>
        <taxon>Microbacteriaceae</taxon>
        <taxon>Microbacterium</taxon>
    </lineage>
</organism>
<reference evidence="2 3" key="1">
    <citation type="submission" date="2014-03" db="EMBL/GenBank/DDBJ databases">
        <title>Draft Genome Sequences of 13 Willow Endophytes.</title>
        <authorList>
            <person name="Gan H.Y."/>
            <person name="Gan H.M."/>
            <person name="Savka M.A."/>
            <person name="Hudson A.O."/>
        </authorList>
    </citation>
    <scope>NUCLEOTIDE SEQUENCE [LARGE SCALE GENOMIC DNA]</scope>
    <source>
        <strain evidence="2 3">RIT293</strain>
    </source>
</reference>
<dbReference type="RefSeq" id="WP_164499352.1">
    <property type="nucleotide sequence ID" value="NZ_CP031421.1"/>
</dbReference>
<dbReference type="GeneID" id="91433298"/>
<dbReference type="PATRIC" id="fig|273677.3.peg.1209"/>
<proteinExistence type="predicted"/>
<accession>A0A031FUK6</accession>
<evidence type="ECO:0000256" key="1">
    <source>
        <dbReference type="SAM" id="MobiDB-lite"/>
    </source>
</evidence>
<dbReference type="EMBL" id="JFYO01000004">
    <property type="protein sequence ID" value="EZP28248.1"/>
    <property type="molecule type" value="Genomic_DNA"/>
</dbReference>
<feature type="region of interest" description="Disordered" evidence="1">
    <location>
        <begin position="1"/>
        <end position="50"/>
    </location>
</feature>
<evidence type="ECO:0000313" key="3">
    <source>
        <dbReference type="Proteomes" id="UP000024001"/>
    </source>
</evidence>
<evidence type="ECO:0000313" key="2">
    <source>
        <dbReference type="EMBL" id="EZP28248.1"/>
    </source>
</evidence>
<gene>
    <name evidence="2" type="ORF">BW34_01226</name>
</gene>
<name>A0A031FUK6_9MICO</name>
<keyword evidence="3" id="KW-1185">Reference proteome</keyword>
<protein>
    <submittedName>
        <fullName evidence="2">Uncharacterized protein</fullName>
    </submittedName>
</protein>